<feature type="transmembrane region" description="Helical" evidence="1">
    <location>
        <begin position="260"/>
        <end position="280"/>
    </location>
</feature>
<feature type="transmembrane region" description="Helical" evidence="1">
    <location>
        <begin position="76"/>
        <end position="99"/>
    </location>
</feature>
<accession>A0A2N9JDA1</accession>
<protein>
    <submittedName>
        <fullName evidence="2">Uncharacterized protein</fullName>
    </submittedName>
</protein>
<keyword evidence="1" id="KW-1133">Transmembrane helix</keyword>
<evidence type="ECO:0000256" key="1">
    <source>
        <dbReference type="SAM" id="Phobius"/>
    </source>
</evidence>
<sequence>MARFVMDVSPFVCQGGRMTPQQRHALVRNNLVAYLLGGGLMVLIHEVVHWLVGAALGYRSTMFSYGVTQQPDPGGWHAAITALSADIASLVLGLAMALWRPLEARGGFAHLLWLWLGFTSLQEGITYWVLTPFGAGDTAMAAAALGWPIWAMFVAMAAGIAGMFVSARLFAQPVATVAGDEIAARRAMAWWPWLLAIPFLLVHAFVMFSLQAMSLSVGEVVVVAMAGVSNGVFAPMSFIFARQAHQPAGWQPPRLSPWPVAGIVAFVVLVALQVLMRGGITIGG</sequence>
<keyword evidence="1" id="KW-0472">Membrane</keyword>
<proteinExistence type="predicted"/>
<keyword evidence="1" id="KW-0812">Transmembrane</keyword>
<feature type="transmembrane region" description="Helical" evidence="1">
    <location>
        <begin position="190"/>
        <end position="208"/>
    </location>
</feature>
<name>A0A2N9JDA1_9ACTN</name>
<dbReference type="EMBL" id="LT985188">
    <property type="protein sequence ID" value="SPD85743.1"/>
    <property type="molecule type" value="Genomic_DNA"/>
</dbReference>
<dbReference type="KEGG" id="mgg:MPLG2_0707"/>
<keyword evidence="3" id="KW-1185">Reference proteome</keyword>
<feature type="transmembrane region" description="Helical" evidence="1">
    <location>
        <begin position="220"/>
        <end position="240"/>
    </location>
</feature>
<dbReference type="AlphaFoldDB" id="A0A2N9JDA1"/>
<feature type="transmembrane region" description="Helical" evidence="1">
    <location>
        <begin position="31"/>
        <end position="56"/>
    </location>
</feature>
<evidence type="ECO:0000313" key="3">
    <source>
        <dbReference type="Proteomes" id="UP000238164"/>
    </source>
</evidence>
<feature type="transmembrane region" description="Helical" evidence="1">
    <location>
        <begin position="150"/>
        <end position="170"/>
    </location>
</feature>
<gene>
    <name evidence="2" type="ORF">MPLG2_0707</name>
</gene>
<feature type="transmembrane region" description="Helical" evidence="1">
    <location>
        <begin position="111"/>
        <end position="130"/>
    </location>
</feature>
<evidence type="ECO:0000313" key="2">
    <source>
        <dbReference type="EMBL" id="SPD85743.1"/>
    </source>
</evidence>
<organism evidence="2 3">
    <name type="scientific">Micropruina glycogenica</name>
    <dbReference type="NCBI Taxonomy" id="75385"/>
    <lineage>
        <taxon>Bacteria</taxon>
        <taxon>Bacillati</taxon>
        <taxon>Actinomycetota</taxon>
        <taxon>Actinomycetes</taxon>
        <taxon>Propionibacteriales</taxon>
        <taxon>Nocardioidaceae</taxon>
        <taxon>Micropruina</taxon>
    </lineage>
</organism>
<dbReference type="Proteomes" id="UP000238164">
    <property type="component" value="Chromosome 1"/>
</dbReference>
<reference evidence="2 3" key="1">
    <citation type="submission" date="2018-02" db="EMBL/GenBank/DDBJ databases">
        <authorList>
            <person name="Cohen D.B."/>
            <person name="Kent A.D."/>
        </authorList>
    </citation>
    <scope>NUCLEOTIDE SEQUENCE [LARGE SCALE GENOMIC DNA]</scope>
    <source>
        <strain evidence="2">1</strain>
    </source>
</reference>